<accession>A0A914D6S1</accession>
<name>A0A914D6S1_9BILA</name>
<reference evidence="2" key="1">
    <citation type="submission" date="2022-11" db="UniProtKB">
        <authorList>
            <consortium name="WormBaseParasite"/>
        </authorList>
    </citation>
    <scope>IDENTIFICATION</scope>
</reference>
<dbReference type="Proteomes" id="UP000887540">
    <property type="component" value="Unplaced"/>
</dbReference>
<evidence type="ECO:0000313" key="1">
    <source>
        <dbReference type="Proteomes" id="UP000887540"/>
    </source>
</evidence>
<protein>
    <submittedName>
        <fullName evidence="2">Uncharacterized protein</fullName>
    </submittedName>
</protein>
<proteinExistence type="predicted"/>
<evidence type="ECO:0000313" key="2">
    <source>
        <dbReference type="WBParaSite" id="ACRNAN_scaffold1872.g22180.t1"/>
    </source>
</evidence>
<sequence>MYGEAYQGIFGLIISIIIPPNGFLSVEYSADVTRADVVAAILAPFDKNIYFTDMSPNYPYDAT</sequence>
<dbReference type="WBParaSite" id="ACRNAN_scaffold1872.g22180.t1">
    <property type="protein sequence ID" value="ACRNAN_scaffold1872.g22180.t1"/>
    <property type="gene ID" value="ACRNAN_scaffold1872.g22180"/>
</dbReference>
<organism evidence="1 2">
    <name type="scientific">Acrobeloides nanus</name>
    <dbReference type="NCBI Taxonomy" id="290746"/>
    <lineage>
        <taxon>Eukaryota</taxon>
        <taxon>Metazoa</taxon>
        <taxon>Ecdysozoa</taxon>
        <taxon>Nematoda</taxon>
        <taxon>Chromadorea</taxon>
        <taxon>Rhabditida</taxon>
        <taxon>Tylenchina</taxon>
        <taxon>Cephalobomorpha</taxon>
        <taxon>Cephaloboidea</taxon>
        <taxon>Cephalobidae</taxon>
        <taxon>Acrobeloides</taxon>
    </lineage>
</organism>
<dbReference type="AlphaFoldDB" id="A0A914D6S1"/>
<keyword evidence="1" id="KW-1185">Reference proteome</keyword>